<feature type="transmembrane region" description="Helical" evidence="9">
    <location>
        <begin position="12"/>
        <end position="31"/>
    </location>
</feature>
<evidence type="ECO:0000256" key="1">
    <source>
        <dbReference type="ARBA" id="ARBA00004141"/>
    </source>
</evidence>
<evidence type="ECO:0000256" key="9">
    <source>
        <dbReference type="SAM" id="Phobius"/>
    </source>
</evidence>
<evidence type="ECO:0000256" key="5">
    <source>
        <dbReference type="ARBA" id="ARBA00022775"/>
    </source>
</evidence>
<evidence type="ECO:0000313" key="14">
    <source>
        <dbReference type="Proteomes" id="UP000676336"/>
    </source>
</evidence>
<evidence type="ECO:0000256" key="7">
    <source>
        <dbReference type="ARBA" id="ARBA00023136"/>
    </source>
</evidence>
<dbReference type="EMBL" id="CAJOBJ010226573">
    <property type="protein sequence ID" value="CAF5045200.1"/>
    <property type="molecule type" value="Genomic_DNA"/>
</dbReference>
<accession>A0A8S3E3S2</accession>
<evidence type="ECO:0000313" key="12">
    <source>
        <dbReference type="EMBL" id="CAF5030678.1"/>
    </source>
</evidence>
<dbReference type="Gene3D" id="1.20.1250.20">
    <property type="entry name" value="MFS general substrate transporter like domains"/>
    <property type="match status" value="1"/>
</dbReference>
<dbReference type="GO" id="GO:0030122">
    <property type="term" value="C:AP-2 adaptor complex"/>
    <property type="evidence" value="ECO:0007669"/>
    <property type="project" value="TreeGrafter"/>
</dbReference>
<sequence>DEAGRTRQLGIALAFISFGSLVAPPFGGILYEFFGKRVPFLTLAFIALFDAVLLFVV</sequence>
<comment type="caution">
    <text evidence="12">The sequence shown here is derived from an EMBL/GenBank/DDBJ whole genome shotgun (WGS) entry which is preliminary data.</text>
</comment>
<feature type="transmembrane region" description="Helical" evidence="9">
    <location>
        <begin position="37"/>
        <end position="56"/>
    </location>
</feature>
<gene>
    <name evidence="13" type="ORF">GIL414_LOCUS59649</name>
    <name evidence="11" type="ORF">SMN809_LOCUS57909</name>
    <name evidence="12" type="ORF">SMN809_LOCUS58094</name>
</gene>
<dbReference type="PANTHER" id="PTHR23506:SF13">
    <property type="entry name" value="VESICULAR ACETYLCHOLINE TRANSPORTER"/>
    <property type="match status" value="1"/>
</dbReference>
<feature type="non-terminal residue" evidence="12">
    <location>
        <position position="57"/>
    </location>
</feature>
<evidence type="ECO:0000256" key="2">
    <source>
        <dbReference type="ARBA" id="ARBA00006829"/>
    </source>
</evidence>
<dbReference type="Pfam" id="PF07690">
    <property type="entry name" value="MFS_1"/>
    <property type="match status" value="1"/>
</dbReference>
<evidence type="ECO:0000256" key="4">
    <source>
        <dbReference type="ARBA" id="ARBA00022692"/>
    </source>
</evidence>
<evidence type="ECO:0000259" key="10">
    <source>
        <dbReference type="PROSITE" id="PS50850"/>
    </source>
</evidence>
<dbReference type="EMBL" id="CAJOBI010214736">
    <property type="protein sequence ID" value="CAF5026798.1"/>
    <property type="molecule type" value="Genomic_DNA"/>
</dbReference>
<reference evidence="12" key="1">
    <citation type="submission" date="2021-02" db="EMBL/GenBank/DDBJ databases">
        <authorList>
            <person name="Nowell W R."/>
        </authorList>
    </citation>
    <scope>NUCLEOTIDE SEQUENCE</scope>
</reference>
<comment type="similarity">
    <text evidence="2">Belongs to the major facilitator superfamily. Vesicular transporter family.</text>
</comment>
<keyword evidence="3" id="KW-0813">Transport</keyword>
<feature type="domain" description="Major facilitator superfamily (MFS) profile" evidence="10">
    <location>
        <begin position="1"/>
        <end position="57"/>
    </location>
</feature>
<dbReference type="InterPro" id="IPR020846">
    <property type="entry name" value="MFS_dom"/>
</dbReference>
<evidence type="ECO:0000256" key="3">
    <source>
        <dbReference type="ARBA" id="ARBA00022448"/>
    </source>
</evidence>
<dbReference type="InterPro" id="IPR011701">
    <property type="entry name" value="MFS"/>
</dbReference>
<keyword evidence="7 9" id="KW-0472">Membrane</keyword>
<name>A0A8S3E3S2_9BILA</name>
<dbReference type="InterPro" id="IPR050930">
    <property type="entry name" value="MFS_Vesicular_Transporter"/>
</dbReference>
<dbReference type="EMBL" id="CAJOBI010216402">
    <property type="protein sequence ID" value="CAF5030678.1"/>
    <property type="molecule type" value="Genomic_DNA"/>
</dbReference>
<dbReference type="GO" id="GO:0043195">
    <property type="term" value="C:terminal bouton"/>
    <property type="evidence" value="ECO:0007669"/>
    <property type="project" value="TreeGrafter"/>
</dbReference>
<proteinExistence type="inferred from homology"/>
<dbReference type="Proteomes" id="UP000681720">
    <property type="component" value="Unassembled WGS sequence"/>
</dbReference>
<protein>
    <recommendedName>
        <fullName evidence="10">Major facilitator superfamily (MFS) profile domain-containing protein</fullName>
    </recommendedName>
</protein>
<dbReference type="GO" id="GO:0005277">
    <property type="term" value="F:acetylcholine transmembrane transporter activity"/>
    <property type="evidence" value="ECO:0007669"/>
    <property type="project" value="TreeGrafter"/>
</dbReference>
<keyword evidence="6 9" id="KW-1133">Transmembrane helix</keyword>
<dbReference type="GO" id="GO:0007268">
    <property type="term" value="P:chemical synaptic transmission"/>
    <property type="evidence" value="ECO:0007669"/>
    <property type="project" value="TreeGrafter"/>
</dbReference>
<keyword evidence="5" id="KW-0532">Neurotransmitter transport</keyword>
<dbReference type="GO" id="GO:0030121">
    <property type="term" value="C:AP-1 adaptor complex"/>
    <property type="evidence" value="ECO:0007669"/>
    <property type="project" value="TreeGrafter"/>
</dbReference>
<dbReference type="PROSITE" id="PS50850">
    <property type="entry name" value="MFS"/>
    <property type="match status" value="1"/>
</dbReference>
<dbReference type="InterPro" id="IPR036259">
    <property type="entry name" value="MFS_trans_sf"/>
</dbReference>
<dbReference type="Proteomes" id="UP000676336">
    <property type="component" value="Unassembled WGS sequence"/>
</dbReference>
<evidence type="ECO:0000313" key="13">
    <source>
        <dbReference type="EMBL" id="CAF5045200.1"/>
    </source>
</evidence>
<dbReference type="AlphaFoldDB" id="A0A8S3E3S2"/>
<keyword evidence="8" id="KW-0325">Glycoprotein</keyword>
<evidence type="ECO:0000256" key="8">
    <source>
        <dbReference type="ARBA" id="ARBA00023180"/>
    </source>
</evidence>
<dbReference type="SUPFAM" id="SSF103473">
    <property type="entry name" value="MFS general substrate transporter"/>
    <property type="match status" value="1"/>
</dbReference>
<dbReference type="PANTHER" id="PTHR23506">
    <property type="entry name" value="GH10249P"/>
    <property type="match status" value="1"/>
</dbReference>
<feature type="non-terminal residue" evidence="12">
    <location>
        <position position="1"/>
    </location>
</feature>
<comment type="subcellular location">
    <subcellularLocation>
        <location evidence="1">Membrane</location>
        <topology evidence="1">Multi-pass membrane protein</topology>
    </subcellularLocation>
</comment>
<organism evidence="12 14">
    <name type="scientific">Rotaria magnacalcarata</name>
    <dbReference type="NCBI Taxonomy" id="392030"/>
    <lineage>
        <taxon>Eukaryota</taxon>
        <taxon>Metazoa</taxon>
        <taxon>Spiralia</taxon>
        <taxon>Gnathifera</taxon>
        <taxon>Rotifera</taxon>
        <taxon>Eurotatoria</taxon>
        <taxon>Bdelloidea</taxon>
        <taxon>Philodinida</taxon>
        <taxon>Philodinidae</taxon>
        <taxon>Rotaria</taxon>
    </lineage>
</organism>
<evidence type="ECO:0000313" key="11">
    <source>
        <dbReference type="EMBL" id="CAF5026798.1"/>
    </source>
</evidence>
<evidence type="ECO:0000256" key="6">
    <source>
        <dbReference type="ARBA" id="ARBA00022989"/>
    </source>
</evidence>
<keyword evidence="4 9" id="KW-0812">Transmembrane</keyword>